<protein>
    <submittedName>
        <fullName evidence="2">Uncharacterized protein</fullName>
    </submittedName>
</protein>
<feature type="region of interest" description="Disordered" evidence="1">
    <location>
        <begin position="62"/>
        <end position="104"/>
    </location>
</feature>
<name>A0A7S3TZB1_EMIHU</name>
<evidence type="ECO:0000313" key="2">
    <source>
        <dbReference type="EMBL" id="CAE0598711.1"/>
    </source>
</evidence>
<feature type="compositionally biased region" description="Low complexity" evidence="1">
    <location>
        <begin position="77"/>
        <end position="91"/>
    </location>
</feature>
<organism evidence="2">
    <name type="scientific">Emiliania huxleyi</name>
    <name type="common">Coccolithophore</name>
    <name type="synonym">Pontosphaera huxleyi</name>
    <dbReference type="NCBI Taxonomy" id="2903"/>
    <lineage>
        <taxon>Eukaryota</taxon>
        <taxon>Haptista</taxon>
        <taxon>Haptophyta</taxon>
        <taxon>Prymnesiophyceae</taxon>
        <taxon>Isochrysidales</taxon>
        <taxon>Noelaerhabdaceae</taxon>
        <taxon>Emiliania</taxon>
    </lineage>
</organism>
<gene>
    <name evidence="2" type="ORF">EHUX00137_LOCUS46874</name>
</gene>
<sequence>MPASSKGRTRVGEEEIAWLLYDSGVLKVRPPTAERFMVRMRPGDDPAARAAAEYRVRLGRAASLPSTSAPPPPPPAAAAAPATTAAIRAGPAAPPASSPLAPESKARSSGYYYAAVPKGECVLPVAAPVPISGRGHAGSAAAGAIQRDLEVRGAENSYYYAHARAKDYHVPTVPQRIAPDGSLTPWEKEP</sequence>
<dbReference type="AlphaFoldDB" id="A0A7S3TZB1"/>
<evidence type="ECO:0000256" key="1">
    <source>
        <dbReference type="SAM" id="MobiDB-lite"/>
    </source>
</evidence>
<dbReference type="EMBL" id="HBIR01060311">
    <property type="protein sequence ID" value="CAE0598711.1"/>
    <property type="molecule type" value="Transcribed_RNA"/>
</dbReference>
<reference evidence="2" key="1">
    <citation type="submission" date="2021-01" db="EMBL/GenBank/DDBJ databases">
        <authorList>
            <person name="Corre E."/>
            <person name="Pelletier E."/>
            <person name="Niang G."/>
            <person name="Scheremetjew M."/>
            <person name="Finn R."/>
            <person name="Kale V."/>
            <person name="Holt S."/>
            <person name="Cochrane G."/>
            <person name="Meng A."/>
            <person name="Brown T."/>
            <person name="Cohen L."/>
        </authorList>
    </citation>
    <scope>NUCLEOTIDE SEQUENCE</scope>
    <source>
        <strain evidence="2">379</strain>
    </source>
</reference>
<accession>A0A7S3TZB1</accession>
<proteinExistence type="predicted"/>